<dbReference type="SUPFAM" id="SSF54565">
    <property type="entry name" value="Ribosomal protein S16"/>
    <property type="match status" value="1"/>
</dbReference>
<evidence type="ECO:0000256" key="1">
    <source>
        <dbReference type="ARBA" id="ARBA00022980"/>
    </source>
</evidence>
<dbReference type="GO" id="GO:0005737">
    <property type="term" value="C:cytoplasm"/>
    <property type="evidence" value="ECO:0007669"/>
    <property type="project" value="UniProtKB-ARBA"/>
</dbReference>
<dbReference type="InterPro" id="IPR023803">
    <property type="entry name" value="Ribosomal_bS16_dom_sf"/>
</dbReference>
<evidence type="ECO:0000313" key="6">
    <source>
        <dbReference type="Proteomes" id="UP000179242"/>
    </source>
</evidence>
<dbReference type="Proteomes" id="UP000179242">
    <property type="component" value="Unassembled WGS sequence"/>
</dbReference>
<dbReference type="NCBIfam" id="TIGR00002">
    <property type="entry name" value="S16"/>
    <property type="match status" value="1"/>
</dbReference>
<dbReference type="Gene3D" id="3.30.1320.10">
    <property type="match status" value="1"/>
</dbReference>
<evidence type="ECO:0000313" key="5">
    <source>
        <dbReference type="EMBL" id="OGC40007.1"/>
    </source>
</evidence>
<dbReference type="GO" id="GO:0015935">
    <property type="term" value="C:small ribosomal subunit"/>
    <property type="evidence" value="ECO:0007669"/>
    <property type="project" value="TreeGrafter"/>
</dbReference>
<evidence type="ECO:0000256" key="4">
    <source>
        <dbReference type="SAM" id="MobiDB-lite"/>
    </source>
</evidence>
<feature type="region of interest" description="Disordered" evidence="4">
    <location>
        <begin position="85"/>
        <end position="122"/>
    </location>
</feature>
<comment type="similarity">
    <text evidence="3">Belongs to the bacterial ribosomal protein bS16 family.</text>
</comment>
<dbReference type="Pfam" id="PF00886">
    <property type="entry name" value="Ribosomal_S16"/>
    <property type="match status" value="1"/>
</dbReference>
<feature type="compositionally biased region" description="Low complexity" evidence="4">
    <location>
        <begin position="112"/>
        <end position="122"/>
    </location>
</feature>
<evidence type="ECO:0000256" key="2">
    <source>
        <dbReference type="ARBA" id="ARBA00023274"/>
    </source>
</evidence>
<dbReference type="InterPro" id="IPR000307">
    <property type="entry name" value="Ribosomal_bS16"/>
</dbReference>
<proteinExistence type="inferred from homology"/>
<keyword evidence="2 3" id="KW-0687">Ribonucleoprotein</keyword>
<gene>
    <name evidence="3" type="primary">rpsP</name>
    <name evidence="5" type="ORF">A2438_05815</name>
</gene>
<dbReference type="GO" id="GO:0003735">
    <property type="term" value="F:structural constituent of ribosome"/>
    <property type="evidence" value="ECO:0007669"/>
    <property type="project" value="InterPro"/>
</dbReference>
<dbReference type="EMBL" id="MEUJ01000005">
    <property type="protein sequence ID" value="OGC40007.1"/>
    <property type="molecule type" value="Genomic_DNA"/>
</dbReference>
<dbReference type="AlphaFoldDB" id="A0A1F4U562"/>
<organism evidence="5 6">
    <name type="scientific">candidate division WOR-1 bacterium RIFOXYC2_FULL_46_14</name>
    <dbReference type="NCBI Taxonomy" id="1802587"/>
    <lineage>
        <taxon>Bacteria</taxon>
        <taxon>Bacillati</taxon>
        <taxon>Saganbacteria</taxon>
    </lineage>
</organism>
<evidence type="ECO:0000256" key="3">
    <source>
        <dbReference type="HAMAP-Rule" id="MF_00385"/>
    </source>
</evidence>
<dbReference type="GO" id="GO:0006412">
    <property type="term" value="P:translation"/>
    <property type="evidence" value="ECO:0007669"/>
    <property type="project" value="UniProtKB-UniRule"/>
</dbReference>
<dbReference type="PANTHER" id="PTHR12919">
    <property type="entry name" value="30S RIBOSOMAL PROTEIN S16"/>
    <property type="match status" value="1"/>
</dbReference>
<comment type="caution">
    <text evidence="5">The sequence shown here is derived from an EMBL/GenBank/DDBJ whole genome shotgun (WGS) entry which is preliminary data.</text>
</comment>
<protein>
    <recommendedName>
        <fullName evidence="3">Small ribosomal subunit protein bS16</fullName>
    </recommendedName>
</protein>
<accession>A0A1F4U562</accession>
<sequence>MAPKIKLQRVGTKNQPKYRVVIQEEREKLGGKVIEILGVYHPLEEPTRFEIDKEKASAWIKKGAQPTEKVRILLGKAGVMSPIDLAALPKKKKKESGDAPATEAPKAEAPKAEAAPAAKEAA</sequence>
<dbReference type="PANTHER" id="PTHR12919:SF20">
    <property type="entry name" value="SMALL RIBOSOMAL SUBUNIT PROTEIN BS16M"/>
    <property type="match status" value="1"/>
</dbReference>
<reference evidence="5 6" key="1">
    <citation type="journal article" date="2016" name="Nat. Commun.">
        <title>Thousands of microbial genomes shed light on interconnected biogeochemical processes in an aquifer system.</title>
        <authorList>
            <person name="Anantharaman K."/>
            <person name="Brown C.T."/>
            <person name="Hug L.A."/>
            <person name="Sharon I."/>
            <person name="Castelle C.J."/>
            <person name="Probst A.J."/>
            <person name="Thomas B.C."/>
            <person name="Singh A."/>
            <person name="Wilkins M.J."/>
            <person name="Karaoz U."/>
            <person name="Brodie E.L."/>
            <person name="Williams K.H."/>
            <person name="Hubbard S.S."/>
            <person name="Banfield J.F."/>
        </authorList>
    </citation>
    <scope>NUCLEOTIDE SEQUENCE [LARGE SCALE GENOMIC DNA]</scope>
</reference>
<keyword evidence="1 3" id="KW-0689">Ribosomal protein</keyword>
<dbReference type="HAMAP" id="MF_00385">
    <property type="entry name" value="Ribosomal_bS16"/>
    <property type="match status" value="1"/>
</dbReference>
<name>A0A1F4U562_UNCSA</name>